<gene>
    <name evidence="2" type="ORF">WDJ61_01700</name>
</gene>
<dbReference type="InterPro" id="IPR011330">
    <property type="entry name" value="Glyco_hydro/deAcase_b/a-brl"/>
</dbReference>
<evidence type="ECO:0000313" key="3">
    <source>
        <dbReference type="Proteomes" id="UP001387364"/>
    </source>
</evidence>
<dbReference type="PROSITE" id="PS51257">
    <property type="entry name" value="PROKAR_LIPOPROTEIN"/>
    <property type="match status" value="1"/>
</dbReference>
<protein>
    <submittedName>
        <fullName evidence="2">Polysaccharide deacetylase family protein</fullName>
    </submittedName>
</protein>
<dbReference type="PANTHER" id="PTHR10587">
    <property type="entry name" value="GLYCOSYL TRANSFERASE-RELATED"/>
    <property type="match status" value="1"/>
</dbReference>
<name>A0ABZ2N6R1_9BACI</name>
<dbReference type="InterPro" id="IPR050248">
    <property type="entry name" value="Polysacc_deacetylase_ArnD"/>
</dbReference>
<dbReference type="Proteomes" id="UP001387364">
    <property type="component" value="Chromosome"/>
</dbReference>
<sequence length="280" mass="30663">MKVGFLLMGTCLSLSLLQGCSQEAEKESLPIEKKEVVEVSKKALEETVEPIDLSAFERKPVQWGEQVDGVKTRMKTNEKKIALTFDACGGAHGSGYDEALISFLQAEQIPATLFLNERWIHANEALFLELAADPLFQIENHGTEHAPLSVAGGEAWGIEATASPQEVYDEIMKNHETVKALTGKEMTMFRSGTAYYDEVAVQLAEELGYQVVNYDVLGDAGATFSSEQVKQALVSAKEGAIALLHMNQPQSGTAEGVKQAVPLLQEQGFKFVLLKNERLE</sequence>
<dbReference type="RefSeq" id="WP_338752739.1">
    <property type="nucleotide sequence ID" value="NZ_CP147404.1"/>
</dbReference>
<dbReference type="PROSITE" id="PS51677">
    <property type="entry name" value="NODB"/>
    <property type="match status" value="1"/>
</dbReference>
<keyword evidence="3" id="KW-1185">Reference proteome</keyword>
<accession>A0ABZ2N6R1</accession>
<dbReference type="SUPFAM" id="SSF88713">
    <property type="entry name" value="Glycoside hydrolase/deacetylase"/>
    <property type="match status" value="1"/>
</dbReference>
<dbReference type="InterPro" id="IPR002509">
    <property type="entry name" value="NODB_dom"/>
</dbReference>
<dbReference type="EMBL" id="CP147404">
    <property type="protein sequence ID" value="WXB93416.1"/>
    <property type="molecule type" value="Genomic_DNA"/>
</dbReference>
<evidence type="ECO:0000259" key="1">
    <source>
        <dbReference type="PROSITE" id="PS51677"/>
    </source>
</evidence>
<dbReference type="PANTHER" id="PTHR10587:SF134">
    <property type="entry name" value="SECRETED PROTEIN"/>
    <property type="match status" value="1"/>
</dbReference>
<dbReference type="Pfam" id="PF01522">
    <property type="entry name" value="Polysacc_deac_1"/>
    <property type="match status" value="1"/>
</dbReference>
<evidence type="ECO:0000313" key="2">
    <source>
        <dbReference type="EMBL" id="WXB93416.1"/>
    </source>
</evidence>
<proteinExistence type="predicted"/>
<dbReference type="Gene3D" id="3.20.20.370">
    <property type="entry name" value="Glycoside hydrolase/deacetylase"/>
    <property type="match status" value="1"/>
</dbReference>
<organism evidence="2 3">
    <name type="scientific">Bacillus kandeliae</name>
    <dbReference type="NCBI Taxonomy" id="3129297"/>
    <lineage>
        <taxon>Bacteria</taxon>
        <taxon>Bacillati</taxon>
        <taxon>Bacillota</taxon>
        <taxon>Bacilli</taxon>
        <taxon>Bacillales</taxon>
        <taxon>Bacillaceae</taxon>
        <taxon>Bacillus</taxon>
    </lineage>
</organism>
<reference evidence="2 3" key="1">
    <citation type="submission" date="2024-02" db="EMBL/GenBank/DDBJ databases">
        <title>Seven novel Bacillus-like species.</title>
        <authorList>
            <person name="Liu G."/>
        </authorList>
    </citation>
    <scope>NUCLEOTIDE SEQUENCE [LARGE SCALE GENOMIC DNA]</scope>
    <source>
        <strain evidence="2 3">FJAT-52991</strain>
    </source>
</reference>
<feature type="domain" description="NodB homology" evidence="1">
    <location>
        <begin position="79"/>
        <end position="272"/>
    </location>
</feature>
<dbReference type="CDD" id="cd10955">
    <property type="entry name" value="CE4_BH0857_like"/>
    <property type="match status" value="1"/>
</dbReference>